<sequence length="88" mass="10097">MRKLIGRIAVLLALPPALYAAFIVSTVIDRGYRWGEMDWNSDGRTQLHEVLATTDVIPHETVRGGQRCTSYFDYRRARLLRTDCEVDV</sequence>
<evidence type="ECO:0000313" key="2">
    <source>
        <dbReference type="Proteomes" id="UP000249393"/>
    </source>
</evidence>
<comment type="caution">
    <text evidence="1">The sequence shown here is derived from an EMBL/GenBank/DDBJ whole genome shotgun (WGS) entry which is preliminary data.</text>
</comment>
<dbReference type="EMBL" id="QFQZ01000001">
    <property type="protein sequence ID" value="PZR37342.1"/>
    <property type="molecule type" value="Genomic_DNA"/>
</dbReference>
<protein>
    <submittedName>
        <fullName evidence="1">Uncharacterized protein</fullName>
    </submittedName>
</protein>
<accession>A0A2W5VDJ6</accession>
<organism evidence="1 2">
    <name type="scientific">Caulobacter segnis</name>
    <dbReference type="NCBI Taxonomy" id="88688"/>
    <lineage>
        <taxon>Bacteria</taxon>
        <taxon>Pseudomonadati</taxon>
        <taxon>Pseudomonadota</taxon>
        <taxon>Alphaproteobacteria</taxon>
        <taxon>Caulobacterales</taxon>
        <taxon>Caulobacteraceae</taxon>
        <taxon>Caulobacter</taxon>
    </lineage>
</organism>
<dbReference type="AlphaFoldDB" id="A0A2W5VDJ6"/>
<dbReference type="Proteomes" id="UP000249393">
    <property type="component" value="Unassembled WGS sequence"/>
</dbReference>
<evidence type="ECO:0000313" key="1">
    <source>
        <dbReference type="EMBL" id="PZR37342.1"/>
    </source>
</evidence>
<reference evidence="1 2" key="1">
    <citation type="submission" date="2017-08" db="EMBL/GenBank/DDBJ databases">
        <title>Infants hospitalized years apart are colonized by the same room-sourced microbial strains.</title>
        <authorList>
            <person name="Brooks B."/>
            <person name="Olm M.R."/>
            <person name="Firek B.A."/>
            <person name="Baker R."/>
            <person name="Thomas B.C."/>
            <person name="Morowitz M.J."/>
            <person name="Banfield J.F."/>
        </authorList>
    </citation>
    <scope>NUCLEOTIDE SEQUENCE [LARGE SCALE GENOMIC DNA]</scope>
    <source>
        <strain evidence="1">S2_003_000_R2_4</strain>
    </source>
</reference>
<proteinExistence type="predicted"/>
<dbReference type="RefSeq" id="WP_304272584.1">
    <property type="nucleotide sequence ID" value="NZ_QFQZ01000001.1"/>
</dbReference>
<name>A0A2W5VDJ6_9CAUL</name>
<gene>
    <name evidence="1" type="ORF">DI526_00125</name>
</gene>